<dbReference type="EMBL" id="JAEUGD010000042">
    <property type="protein sequence ID" value="MBL6447139.1"/>
    <property type="molecule type" value="Genomic_DNA"/>
</dbReference>
<evidence type="ECO:0000313" key="3">
    <source>
        <dbReference type="Proteomes" id="UP000614216"/>
    </source>
</evidence>
<protein>
    <submittedName>
        <fullName evidence="2">PorT family protein</fullName>
    </submittedName>
</protein>
<dbReference type="InterPro" id="IPR025665">
    <property type="entry name" value="Beta-barrel_OMP_2"/>
</dbReference>
<dbReference type="Proteomes" id="UP000614216">
    <property type="component" value="Unassembled WGS sequence"/>
</dbReference>
<keyword evidence="3" id="KW-1185">Reference proteome</keyword>
<reference evidence="2" key="1">
    <citation type="submission" date="2021-01" db="EMBL/GenBank/DDBJ databases">
        <title>Fulvivirga kasyanovii gen. nov., sp nov., a novel member of the phylum Bacteroidetes isolated from seawater in a mussel farm.</title>
        <authorList>
            <person name="Zhao L.-H."/>
            <person name="Wang Z.-J."/>
        </authorList>
    </citation>
    <scope>NUCLEOTIDE SEQUENCE</scope>
    <source>
        <strain evidence="2">29W222</strain>
    </source>
</reference>
<dbReference type="RefSeq" id="WP_202856665.1">
    <property type="nucleotide sequence ID" value="NZ_JAEUGD010000042.1"/>
</dbReference>
<dbReference type="AlphaFoldDB" id="A0A937KC97"/>
<gene>
    <name evidence="2" type="ORF">JMN32_12525</name>
</gene>
<feature type="domain" description="Outer membrane protein beta-barrel" evidence="1">
    <location>
        <begin position="78"/>
        <end position="232"/>
    </location>
</feature>
<sequence length="254" mass="28651">MKKIFIYIFTLGIATGTYAGDNDKPENGDKPLAQLSPMKIRDRAARPDVPGTFLIDFGWNMLQSAPDNFETNLIGSRTVNLYYYYDMQIGNSNFVLMPGIGVGLNKFKFDNDVTLVQSIDTDGNTVVTVEDLDEGWDVKKSQLIANYIDIPLELRFYTNPDDKKRSFNVSIGGRAGIRFSSHTKLKYKDDDQNIKTKIKKDYGLNRFRYGVTGRVGIGGFNLFYYHSLSEMFDDGPENTENLTNVTVGLSFTGF</sequence>
<name>A0A937KC97_9BACT</name>
<evidence type="ECO:0000313" key="2">
    <source>
        <dbReference type="EMBL" id="MBL6447139.1"/>
    </source>
</evidence>
<accession>A0A937KC97</accession>
<organism evidence="2 3">
    <name type="scientific">Fulvivirga marina</name>
    <dbReference type="NCBI Taxonomy" id="2494733"/>
    <lineage>
        <taxon>Bacteria</taxon>
        <taxon>Pseudomonadati</taxon>
        <taxon>Bacteroidota</taxon>
        <taxon>Cytophagia</taxon>
        <taxon>Cytophagales</taxon>
        <taxon>Fulvivirgaceae</taxon>
        <taxon>Fulvivirga</taxon>
    </lineage>
</organism>
<dbReference type="Pfam" id="PF13568">
    <property type="entry name" value="OMP_b-brl_2"/>
    <property type="match status" value="1"/>
</dbReference>
<comment type="caution">
    <text evidence="2">The sequence shown here is derived from an EMBL/GenBank/DDBJ whole genome shotgun (WGS) entry which is preliminary data.</text>
</comment>
<proteinExistence type="predicted"/>
<evidence type="ECO:0000259" key="1">
    <source>
        <dbReference type="Pfam" id="PF13568"/>
    </source>
</evidence>